<gene>
    <name evidence="3" type="ORF">EX242_23020</name>
</gene>
<accession>A0AAP2K2E4</accession>
<dbReference type="Proteomes" id="UP000824410">
    <property type="component" value="Unassembled WGS sequence"/>
</dbReference>
<feature type="coiled-coil region" evidence="1">
    <location>
        <begin position="39"/>
        <end position="99"/>
    </location>
</feature>
<sequence>MTALLRESLKYVLVIALFISALVTVNHQAYQRGTADALLAVAEQKNDDKDREYAAFQMELKKQFAQTQQWNERLSNLLAERAKDNADTTKELKDALKKTQGSRRSCVLDDDVMQQLGRAQARAANSARDGFTRPAHQSMQRTDTRGER</sequence>
<dbReference type="EMBL" id="SHDO01000054">
    <property type="protein sequence ID" value="MBX6983115.1"/>
    <property type="molecule type" value="Genomic_DNA"/>
</dbReference>
<organism evidence="3 4">
    <name type="scientific">Providencia rettgeri</name>
    <dbReference type="NCBI Taxonomy" id="587"/>
    <lineage>
        <taxon>Bacteria</taxon>
        <taxon>Pseudomonadati</taxon>
        <taxon>Pseudomonadota</taxon>
        <taxon>Gammaproteobacteria</taxon>
        <taxon>Enterobacterales</taxon>
        <taxon>Morganellaceae</taxon>
        <taxon>Providencia</taxon>
    </lineage>
</organism>
<reference evidence="3" key="1">
    <citation type="submission" date="2019-02" db="EMBL/GenBank/DDBJ databases">
        <title>Genomic characterization of isolates from hospital effluents in KZN, South Africa.</title>
        <authorList>
            <person name="Ntshobeni N."/>
            <person name="Allam M."/>
            <person name="Ismail A."/>
            <person name="Amoako D."/>
            <person name="Essack S."/>
            <person name="Chenia H."/>
        </authorList>
    </citation>
    <scope>NUCLEOTIDE SEQUENCE</scope>
    <source>
        <strain evidence="3">AFE97_S1</strain>
    </source>
</reference>
<keyword evidence="1" id="KW-0175">Coiled coil</keyword>
<feature type="region of interest" description="Disordered" evidence="2">
    <location>
        <begin position="117"/>
        <end position="148"/>
    </location>
</feature>
<evidence type="ECO:0000256" key="2">
    <source>
        <dbReference type="SAM" id="MobiDB-lite"/>
    </source>
</evidence>
<proteinExistence type="predicted"/>
<evidence type="ECO:0000313" key="4">
    <source>
        <dbReference type="Proteomes" id="UP000824410"/>
    </source>
</evidence>
<name>A0AAP2K2E4_PRORE</name>
<evidence type="ECO:0000313" key="3">
    <source>
        <dbReference type="EMBL" id="MBX6983115.1"/>
    </source>
</evidence>
<protein>
    <submittedName>
        <fullName evidence="3">Uncharacterized protein</fullName>
    </submittedName>
</protein>
<comment type="caution">
    <text evidence="3">The sequence shown here is derived from an EMBL/GenBank/DDBJ whole genome shotgun (WGS) entry which is preliminary data.</text>
</comment>
<dbReference type="AlphaFoldDB" id="A0AAP2K2E4"/>
<evidence type="ECO:0000256" key="1">
    <source>
        <dbReference type="SAM" id="Coils"/>
    </source>
</evidence>
<dbReference type="RefSeq" id="WP_221078164.1">
    <property type="nucleotide sequence ID" value="NZ_SHCZ01000051.1"/>
</dbReference>